<dbReference type="EMBL" id="JAHCTB010000001">
    <property type="protein sequence ID" value="MBT0607260.1"/>
    <property type="molecule type" value="Genomic_DNA"/>
</dbReference>
<keyword evidence="3" id="KW-1185">Reference proteome</keyword>
<feature type="chain" id="PRO_5047330339" evidence="1">
    <location>
        <begin position="19"/>
        <end position="525"/>
    </location>
</feature>
<evidence type="ECO:0000313" key="2">
    <source>
        <dbReference type="EMBL" id="MBT0607260.1"/>
    </source>
</evidence>
<reference evidence="2 3" key="1">
    <citation type="submission" date="2021-05" db="EMBL/GenBank/DDBJ databases">
        <title>Aequorivita echinoideorum JCM 30378 genome.</title>
        <authorList>
            <person name="Zhang H."/>
            <person name="Li C."/>
        </authorList>
    </citation>
    <scope>NUCLEOTIDE SEQUENCE [LARGE SCALE GENOMIC DNA]</scope>
    <source>
        <strain evidence="2 3">JCM30378</strain>
    </source>
</reference>
<dbReference type="RefSeq" id="WP_214112114.1">
    <property type="nucleotide sequence ID" value="NZ_JAHCTB010000001.1"/>
</dbReference>
<comment type="caution">
    <text evidence="2">The sequence shown here is derived from an EMBL/GenBank/DDBJ whole genome shotgun (WGS) entry which is preliminary data.</text>
</comment>
<sequence>MRKFLYLFIFSCAVSAGAQEISISTTQSDVFKDDKKHTGLLFSESDGQGGFVTVRSYFGGLLRSLKGYYVEHYDKNLKLLNETEIEVDNNRIKGLMVDNGKIFLLESVLDKKADTFSYNVWETSFGSFDFQKKSLFSFDENDIKKYFGFVFGIFAWDNGSSQWDSSSSGEVTFSKNKNFFCVNFDIKDKDNQTQRLFVYDKSFNLVFQKEFLRDVKDRQFDYENIDVDDANGNLFLLGKVYENNSIQTKKKGKANYHFELYKITPTDQISTSFQTEENFVGSLFTVYGDKALSCAGFYSERNDHRYKGVCRFNLDPETLAITNTVYSPFSEKFMKDKYGKVKDKELRNLKLRKAILTENEDLVLNAEEYYITVQQNMAPGAGMTTTTVYHFDDIVSVKMDKDGKLLWARNINKRQASAGISLEYLSFSSTAVGDDTYIYINCSDKIRKISNDRLEFKQGGTKNLNLYAIKINSVGEYSFQSVVDNEDTEVPYFVKEGIITDAAGKNMVFIGRRKSKKQFLKTIIN</sequence>
<organism evidence="2 3">
    <name type="scientific">Aequorivita echinoideorum</name>
    <dbReference type="NCBI Taxonomy" id="1549647"/>
    <lineage>
        <taxon>Bacteria</taxon>
        <taxon>Pseudomonadati</taxon>
        <taxon>Bacteroidota</taxon>
        <taxon>Flavobacteriia</taxon>
        <taxon>Flavobacteriales</taxon>
        <taxon>Flavobacteriaceae</taxon>
        <taxon>Aequorivita</taxon>
    </lineage>
</organism>
<evidence type="ECO:0000313" key="3">
    <source>
        <dbReference type="Proteomes" id="UP001297092"/>
    </source>
</evidence>
<accession>A0ABS5S4C8</accession>
<dbReference type="Proteomes" id="UP001297092">
    <property type="component" value="Unassembled WGS sequence"/>
</dbReference>
<feature type="signal peptide" evidence="1">
    <location>
        <begin position="1"/>
        <end position="18"/>
    </location>
</feature>
<name>A0ABS5S4C8_9FLAO</name>
<protein>
    <submittedName>
        <fullName evidence="2">Uncharacterized protein</fullName>
    </submittedName>
</protein>
<gene>
    <name evidence="2" type="ORF">KIV10_03615</name>
</gene>
<proteinExistence type="predicted"/>
<evidence type="ECO:0000256" key="1">
    <source>
        <dbReference type="SAM" id="SignalP"/>
    </source>
</evidence>
<keyword evidence="1" id="KW-0732">Signal</keyword>